<dbReference type="Pfam" id="PF07554">
    <property type="entry name" value="FIVAR"/>
    <property type="match status" value="2"/>
</dbReference>
<evidence type="ECO:0000259" key="1">
    <source>
        <dbReference type="Pfam" id="PF00041"/>
    </source>
</evidence>
<dbReference type="Proteomes" id="UP000647235">
    <property type="component" value="Unassembled WGS sequence"/>
</dbReference>
<feature type="domain" description="Fibronectin type-III" evidence="1">
    <location>
        <begin position="502"/>
        <end position="570"/>
    </location>
</feature>
<dbReference type="InterPro" id="IPR036116">
    <property type="entry name" value="FN3_sf"/>
</dbReference>
<proteinExistence type="predicted"/>
<name>A0ABR7EVD7_9FIRM</name>
<dbReference type="SUPFAM" id="SSF49373">
    <property type="entry name" value="Invasin/intimin cell-adhesion fragments"/>
    <property type="match status" value="1"/>
</dbReference>
<dbReference type="SUPFAM" id="SSF49265">
    <property type="entry name" value="Fibronectin type III"/>
    <property type="match status" value="1"/>
</dbReference>
<dbReference type="Gene3D" id="2.60.40.10">
    <property type="entry name" value="Immunoglobulins"/>
    <property type="match status" value="2"/>
</dbReference>
<comment type="caution">
    <text evidence="2">The sequence shown here is derived from an EMBL/GenBank/DDBJ whole genome shotgun (WGS) entry which is preliminary data.</text>
</comment>
<evidence type="ECO:0000313" key="3">
    <source>
        <dbReference type="Proteomes" id="UP000647235"/>
    </source>
</evidence>
<evidence type="ECO:0000313" key="2">
    <source>
        <dbReference type="EMBL" id="MBC5665312.1"/>
    </source>
</evidence>
<protein>
    <submittedName>
        <fullName evidence="2">FIVAR domain-containing protein</fullName>
    </submittedName>
</protein>
<gene>
    <name evidence="2" type="ORF">H8S07_08475</name>
</gene>
<organism evidence="2 3">
    <name type="scientific">Dorea hominis</name>
    <dbReference type="NCBI Taxonomy" id="2763040"/>
    <lineage>
        <taxon>Bacteria</taxon>
        <taxon>Bacillati</taxon>
        <taxon>Bacillota</taxon>
        <taxon>Clostridia</taxon>
        <taxon>Lachnospirales</taxon>
        <taxon>Lachnospiraceae</taxon>
        <taxon>Dorea</taxon>
    </lineage>
</organism>
<dbReference type="Pfam" id="PF00041">
    <property type="entry name" value="fn3"/>
    <property type="match status" value="1"/>
</dbReference>
<dbReference type="Gene3D" id="1.20.1270.90">
    <property type="entry name" value="AF1782-like"/>
    <property type="match status" value="2"/>
</dbReference>
<reference evidence="2 3" key="1">
    <citation type="submission" date="2020-08" db="EMBL/GenBank/DDBJ databases">
        <title>Genome public.</title>
        <authorList>
            <person name="Liu C."/>
            <person name="Sun Q."/>
        </authorList>
    </citation>
    <scope>NUCLEOTIDE SEQUENCE [LARGE SCALE GENOMIC DNA]</scope>
    <source>
        <strain evidence="2 3">NSJ-36</strain>
    </source>
</reference>
<dbReference type="RefSeq" id="WP_186855851.1">
    <property type="nucleotide sequence ID" value="NZ_JACOOY010000009.1"/>
</dbReference>
<dbReference type="InterPro" id="IPR003961">
    <property type="entry name" value="FN3_dom"/>
</dbReference>
<keyword evidence="3" id="KW-1185">Reference proteome</keyword>
<dbReference type="InterPro" id="IPR008964">
    <property type="entry name" value="Invasin/intimin_cell_adhesion"/>
</dbReference>
<dbReference type="EMBL" id="JACOOY010000009">
    <property type="protein sequence ID" value="MBC5665312.1"/>
    <property type="molecule type" value="Genomic_DNA"/>
</dbReference>
<sequence>MGNKKRILAWILSLAMVFGLFAGQVSVAKAASLGIYKFELESDKLPSEGGELVVNIQFDDFATTDIPIYYQLKKAVGEYEYEVVEGYDNVEGQVVGNKLKINIPANKETKDVKYKLIVNLTSGKFETLWGTAETGAKRATFTVAAATGTEPGTPDTQKVLPDESHFRARAVDQNGNPVAGVKFDVKNSYNNLTPKSVTSDANGVVEIAIDQYDTDAAKTISLAENDKWECETTHSYTTYYYEGKIEKIDGQNLKDINEELVYVLKEKGAVEKADKAALKAAIDEATAIDTDKYSAGVEELKNALAEANTVYANEKATQTEVDAQVTKVKAAIAALVEKADKAALKAAIDEATAIDTNKYSAGVEELKSALAEANTVYANEKATQTEVDAQVKSLKAAISALVEKEPQPEPKPEPQPEVKKVGTVALKTTVYTYNGKVKKPAVVARNDKKKVISASDYTVKYAAGRKNVGKYSVTVTFKNGYKGKYTKTFTILPKGTKMSSVKAAKKAFTAKWAKQSVQTTGYQVQYSTSKNFKKSVKTATISKNKTVSKTVKKLKAKKTYYVRVRTYKTVKVNGKSVKLYSGWSSAKSVKTK</sequence>
<accession>A0ABR7EVD7</accession>
<dbReference type="InterPro" id="IPR013783">
    <property type="entry name" value="Ig-like_fold"/>
</dbReference>